<dbReference type="Proteomes" id="UP000230605">
    <property type="component" value="Chromosome 10"/>
</dbReference>
<protein>
    <recommendedName>
        <fullName evidence="6">Calcofluor white hypersensitive protein</fullName>
    </recommendedName>
</protein>
<reference evidence="3 5" key="2">
    <citation type="submission" date="2023-09" db="EMBL/GenBank/DDBJ databases">
        <title>Complete-Gapless Cercospora beticola genome.</title>
        <authorList>
            <person name="Wyatt N.A."/>
            <person name="Spanner R.E."/>
            <person name="Bolton M.D."/>
        </authorList>
    </citation>
    <scope>NUCLEOTIDE SEQUENCE [LARGE SCALE GENOMIC DNA]</scope>
    <source>
        <strain evidence="3">Cb09-40</strain>
    </source>
</reference>
<dbReference type="OrthoDB" id="5355126at2759"/>
<dbReference type="EMBL" id="LKMD01000099">
    <property type="protein sequence ID" value="PIB02796.1"/>
    <property type="molecule type" value="Genomic_DNA"/>
</dbReference>
<dbReference type="AlphaFoldDB" id="A0A2G5ID62"/>
<reference evidence="2 4" key="1">
    <citation type="submission" date="2015-10" db="EMBL/GenBank/DDBJ databases">
        <title>The cercosporin biosynthetic gene cluster was horizontally transferred to several fungal lineages and shown to be expanded in Cercospora beticola based on microsynteny with recipient genomes.</title>
        <authorList>
            <person name="De Jonge R."/>
            <person name="Ebert M.K."/>
            <person name="Suttle J.C."/>
            <person name="Jurick Ii W.M."/>
            <person name="Secor G.A."/>
            <person name="Thomma B.P."/>
            <person name="Van De Peer Y."/>
            <person name="Bolton M.D."/>
        </authorList>
    </citation>
    <scope>NUCLEOTIDE SEQUENCE [LARGE SCALE GENOMIC DNA]</scope>
    <source>
        <strain evidence="2 4">09-40</strain>
    </source>
</reference>
<proteinExistence type="predicted"/>
<dbReference type="EMBL" id="CP134188">
    <property type="protein sequence ID" value="WPB04129.1"/>
    <property type="molecule type" value="Genomic_DNA"/>
</dbReference>
<evidence type="ECO:0000313" key="2">
    <source>
        <dbReference type="EMBL" id="PIB02796.1"/>
    </source>
</evidence>
<dbReference type="Proteomes" id="UP001302367">
    <property type="component" value="Chromosome 5"/>
</dbReference>
<evidence type="ECO:0000256" key="1">
    <source>
        <dbReference type="SAM" id="MobiDB-lite"/>
    </source>
</evidence>
<evidence type="ECO:0000313" key="5">
    <source>
        <dbReference type="Proteomes" id="UP001302367"/>
    </source>
</evidence>
<gene>
    <name evidence="2" type="ORF">CB0940_11770</name>
    <name evidence="3" type="ORF">RHO25_008773</name>
</gene>
<organism evidence="2 4">
    <name type="scientific">Cercospora beticola</name>
    <name type="common">Sugarbeet leaf spot fungus</name>
    <dbReference type="NCBI Taxonomy" id="122368"/>
    <lineage>
        <taxon>Eukaryota</taxon>
        <taxon>Fungi</taxon>
        <taxon>Dikarya</taxon>
        <taxon>Ascomycota</taxon>
        <taxon>Pezizomycotina</taxon>
        <taxon>Dothideomycetes</taxon>
        <taxon>Dothideomycetidae</taxon>
        <taxon>Mycosphaerellales</taxon>
        <taxon>Mycosphaerellaceae</taxon>
        <taxon>Cercospora</taxon>
    </lineage>
</organism>
<evidence type="ECO:0000313" key="3">
    <source>
        <dbReference type="EMBL" id="WPB04129.1"/>
    </source>
</evidence>
<name>A0A2G5ID62_CERBT</name>
<evidence type="ECO:0008006" key="6">
    <source>
        <dbReference type="Google" id="ProtNLM"/>
    </source>
</evidence>
<dbReference type="SUPFAM" id="SSF58113">
    <property type="entry name" value="Apolipoprotein A-I"/>
    <property type="match status" value="1"/>
</dbReference>
<sequence length="141" mass="14968">MSNRAVTILGGTVLAGAGYYLYTAGGDPKVAQKQVEADAAKASREVKSHLPGSPKEAKKDAELYGEQAQSKFNQLVRDGKQEASKVDAKLEEYRKDAQSTLNSAAKDAQANANKAIDQFDQKVTEGASKAKSGISSWFGGK</sequence>
<feature type="region of interest" description="Disordered" evidence="1">
    <location>
        <begin position="40"/>
        <end position="64"/>
    </location>
</feature>
<keyword evidence="5" id="KW-1185">Reference proteome</keyword>
<accession>A0A2G5ID62</accession>
<evidence type="ECO:0000313" key="4">
    <source>
        <dbReference type="Proteomes" id="UP000230605"/>
    </source>
</evidence>